<evidence type="ECO:0000256" key="6">
    <source>
        <dbReference type="ARBA" id="ARBA00023136"/>
    </source>
</evidence>
<feature type="transmembrane region" description="Helical" evidence="9">
    <location>
        <begin position="53"/>
        <end position="73"/>
    </location>
</feature>
<accession>A0A4W3HC73</accession>
<evidence type="ECO:0000259" key="10">
    <source>
        <dbReference type="PROSITE" id="PS50262"/>
    </source>
</evidence>
<dbReference type="Gene3D" id="1.20.1070.10">
    <property type="entry name" value="Rhodopsin 7-helix transmembrane proteins"/>
    <property type="match status" value="1"/>
</dbReference>
<dbReference type="InParanoid" id="A0A4W3HC73"/>
<evidence type="ECO:0000313" key="12">
    <source>
        <dbReference type="Proteomes" id="UP000314986"/>
    </source>
</evidence>
<evidence type="ECO:0000256" key="9">
    <source>
        <dbReference type="SAM" id="Phobius"/>
    </source>
</evidence>
<keyword evidence="6 9" id="KW-0472">Membrane</keyword>
<dbReference type="AlphaFoldDB" id="A0A4W3HC73"/>
<dbReference type="PANTHER" id="PTHR24249">
    <property type="entry name" value="HISTAMINE RECEPTOR-RELATED G-PROTEIN COUPLED RECEPTOR"/>
    <property type="match status" value="1"/>
</dbReference>
<dbReference type="GO" id="GO:0005886">
    <property type="term" value="C:plasma membrane"/>
    <property type="evidence" value="ECO:0007669"/>
    <property type="project" value="UniProtKB-SubCell"/>
</dbReference>
<evidence type="ECO:0000256" key="4">
    <source>
        <dbReference type="ARBA" id="ARBA00022989"/>
    </source>
</evidence>
<keyword evidence="2" id="KW-1003">Cell membrane</keyword>
<reference evidence="11" key="4">
    <citation type="submission" date="2025-08" db="UniProtKB">
        <authorList>
            <consortium name="Ensembl"/>
        </authorList>
    </citation>
    <scope>IDENTIFICATION</scope>
</reference>
<keyword evidence="7" id="KW-0675">Receptor</keyword>
<reference evidence="12" key="1">
    <citation type="journal article" date="2006" name="Science">
        <title>Ancient noncoding elements conserved in the human genome.</title>
        <authorList>
            <person name="Venkatesh B."/>
            <person name="Kirkness E.F."/>
            <person name="Loh Y.H."/>
            <person name="Halpern A.L."/>
            <person name="Lee A.P."/>
            <person name="Johnson J."/>
            <person name="Dandona N."/>
            <person name="Viswanathan L.D."/>
            <person name="Tay A."/>
            <person name="Venter J.C."/>
            <person name="Strausberg R.L."/>
            <person name="Brenner S."/>
        </authorList>
    </citation>
    <scope>NUCLEOTIDE SEQUENCE [LARGE SCALE GENOMIC DNA]</scope>
</reference>
<evidence type="ECO:0000313" key="11">
    <source>
        <dbReference type="Ensembl" id="ENSCMIP00000013426.1"/>
    </source>
</evidence>
<reference evidence="12" key="3">
    <citation type="journal article" date="2014" name="Nature">
        <title>Elephant shark genome provides unique insights into gnathostome evolution.</title>
        <authorList>
            <consortium name="International Elephant Shark Genome Sequencing Consortium"/>
            <person name="Venkatesh B."/>
            <person name="Lee A.P."/>
            <person name="Ravi V."/>
            <person name="Maurya A.K."/>
            <person name="Lian M.M."/>
            <person name="Swann J.B."/>
            <person name="Ohta Y."/>
            <person name="Flajnik M.F."/>
            <person name="Sutoh Y."/>
            <person name="Kasahara M."/>
            <person name="Hoon S."/>
            <person name="Gangu V."/>
            <person name="Roy S.W."/>
            <person name="Irimia M."/>
            <person name="Korzh V."/>
            <person name="Kondrychyn I."/>
            <person name="Lim Z.W."/>
            <person name="Tay B.H."/>
            <person name="Tohari S."/>
            <person name="Kong K.W."/>
            <person name="Ho S."/>
            <person name="Lorente-Galdos B."/>
            <person name="Quilez J."/>
            <person name="Marques-Bonet T."/>
            <person name="Raney B.J."/>
            <person name="Ingham P.W."/>
            <person name="Tay A."/>
            <person name="Hillier L.W."/>
            <person name="Minx P."/>
            <person name="Boehm T."/>
            <person name="Wilson R.K."/>
            <person name="Brenner S."/>
            <person name="Warren W.C."/>
        </authorList>
    </citation>
    <scope>NUCLEOTIDE SEQUENCE [LARGE SCALE GENOMIC DNA]</scope>
</reference>
<keyword evidence="4 9" id="KW-1133">Transmembrane helix</keyword>
<sequence length="339" mass="37178">MNPSAWSNSSAEPADPMYWLSAPLSAAVVLGNLLLVVGIAGNHRLHRSTDWHFLSLATAGLGVGVVLPSVPAMSFPSQYPRQICFFFHLFPNFLFLAFLGSLGVVQAHRYACVVHPLRYSSSWLCRSVSPGLLLAWLPALFYCSLPALGWHRWGTHTPPTGGRCHFSLIFPPAYIYLEIYGLLVPGILAVTGMAVRVLCVARGQIRSIARLHRAVASTSTAAEQQQMSVRHSRCVLAFALMVLLCWLPYILYIHVSLVAAVRHRGPSRTQSVLTCLGTSSAALIPVGLGLGNRRYTHLWGRLVPGLSPYHVIETSNSTSPDIRSSQLHTAMSYQQPWSE</sequence>
<evidence type="ECO:0000256" key="3">
    <source>
        <dbReference type="ARBA" id="ARBA00022692"/>
    </source>
</evidence>
<evidence type="ECO:0000256" key="2">
    <source>
        <dbReference type="ARBA" id="ARBA00022475"/>
    </source>
</evidence>
<keyword evidence="8" id="KW-0807">Transducer</keyword>
<dbReference type="Ensembl" id="ENSCMIT00000013721.1">
    <property type="protein sequence ID" value="ENSCMIP00000013426.1"/>
    <property type="gene ID" value="ENSCMIG00000006744.1"/>
</dbReference>
<organism evidence="11 12">
    <name type="scientific">Callorhinchus milii</name>
    <name type="common">Ghost shark</name>
    <dbReference type="NCBI Taxonomy" id="7868"/>
    <lineage>
        <taxon>Eukaryota</taxon>
        <taxon>Metazoa</taxon>
        <taxon>Chordata</taxon>
        <taxon>Craniata</taxon>
        <taxon>Vertebrata</taxon>
        <taxon>Chondrichthyes</taxon>
        <taxon>Holocephali</taxon>
        <taxon>Chimaeriformes</taxon>
        <taxon>Callorhinchidae</taxon>
        <taxon>Callorhinchus</taxon>
    </lineage>
</organism>
<feature type="transmembrane region" description="Helical" evidence="9">
    <location>
        <begin position="173"/>
        <end position="198"/>
    </location>
</feature>
<evidence type="ECO:0000256" key="1">
    <source>
        <dbReference type="ARBA" id="ARBA00004651"/>
    </source>
</evidence>
<feature type="transmembrane region" description="Helical" evidence="9">
    <location>
        <begin position="20"/>
        <end position="41"/>
    </location>
</feature>
<dbReference type="Pfam" id="PF00001">
    <property type="entry name" value="7tm_1"/>
    <property type="match status" value="1"/>
</dbReference>
<dbReference type="PROSITE" id="PS50262">
    <property type="entry name" value="G_PROTEIN_RECEP_F1_2"/>
    <property type="match status" value="1"/>
</dbReference>
<feature type="domain" description="G-protein coupled receptors family 1 profile" evidence="10">
    <location>
        <begin position="31"/>
        <end position="288"/>
    </location>
</feature>
<feature type="transmembrane region" description="Helical" evidence="9">
    <location>
        <begin position="234"/>
        <end position="259"/>
    </location>
</feature>
<feature type="transmembrane region" description="Helical" evidence="9">
    <location>
        <begin position="271"/>
        <end position="291"/>
    </location>
</feature>
<dbReference type="InterPro" id="IPR000276">
    <property type="entry name" value="GPCR_Rhodpsn"/>
</dbReference>
<feature type="transmembrane region" description="Helical" evidence="9">
    <location>
        <begin position="128"/>
        <end position="153"/>
    </location>
</feature>
<dbReference type="InterPro" id="IPR017452">
    <property type="entry name" value="GPCR_Rhodpsn_7TM"/>
</dbReference>
<dbReference type="STRING" id="7868.ENSCMIP00000013426"/>
<reference evidence="12" key="2">
    <citation type="journal article" date="2007" name="PLoS Biol.">
        <title>Survey sequencing and comparative analysis of the elephant shark (Callorhinchus milii) genome.</title>
        <authorList>
            <person name="Venkatesh B."/>
            <person name="Kirkness E.F."/>
            <person name="Loh Y.H."/>
            <person name="Halpern A.L."/>
            <person name="Lee A.P."/>
            <person name="Johnson J."/>
            <person name="Dandona N."/>
            <person name="Viswanathan L.D."/>
            <person name="Tay A."/>
            <person name="Venter J.C."/>
            <person name="Strausberg R.L."/>
            <person name="Brenner S."/>
        </authorList>
    </citation>
    <scope>NUCLEOTIDE SEQUENCE [LARGE SCALE GENOMIC DNA]</scope>
</reference>
<keyword evidence="5" id="KW-0297">G-protein coupled receptor</keyword>
<dbReference type="InterPro" id="IPR050569">
    <property type="entry name" value="TAAR"/>
</dbReference>
<evidence type="ECO:0000256" key="8">
    <source>
        <dbReference type="ARBA" id="ARBA00023224"/>
    </source>
</evidence>
<protein>
    <recommendedName>
        <fullName evidence="10">G-protein coupled receptors family 1 profile domain-containing protein</fullName>
    </recommendedName>
</protein>
<evidence type="ECO:0000256" key="5">
    <source>
        <dbReference type="ARBA" id="ARBA00023040"/>
    </source>
</evidence>
<keyword evidence="12" id="KW-1185">Reference proteome</keyword>
<dbReference type="SUPFAM" id="SSF81321">
    <property type="entry name" value="Family A G protein-coupled receptor-like"/>
    <property type="match status" value="1"/>
</dbReference>
<reference evidence="11" key="5">
    <citation type="submission" date="2025-09" db="UniProtKB">
        <authorList>
            <consortium name="Ensembl"/>
        </authorList>
    </citation>
    <scope>IDENTIFICATION</scope>
</reference>
<dbReference type="GO" id="GO:0004930">
    <property type="term" value="F:G protein-coupled receptor activity"/>
    <property type="evidence" value="ECO:0007669"/>
    <property type="project" value="UniProtKB-KW"/>
</dbReference>
<feature type="transmembrane region" description="Helical" evidence="9">
    <location>
        <begin position="85"/>
        <end position="107"/>
    </location>
</feature>
<dbReference type="PANTHER" id="PTHR24249:SF372">
    <property type="entry name" value="G-PROTEIN COUPLED RECEPTORS FAMILY 1 PROFILE DOMAIN-CONTAINING PROTEIN"/>
    <property type="match status" value="1"/>
</dbReference>
<dbReference type="OMA" id="ACWVPYL"/>
<evidence type="ECO:0000256" key="7">
    <source>
        <dbReference type="ARBA" id="ARBA00023170"/>
    </source>
</evidence>
<keyword evidence="3 9" id="KW-0812">Transmembrane</keyword>
<comment type="subcellular location">
    <subcellularLocation>
        <location evidence="1">Cell membrane</location>
        <topology evidence="1">Multi-pass membrane protein</topology>
    </subcellularLocation>
</comment>
<proteinExistence type="predicted"/>
<dbReference type="Proteomes" id="UP000314986">
    <property type="component" value="Unassembled WGS sequence"/>
</dbReference>
<name>A0A4W3HC73_CALMI</name>